<evidence type="ECO:0000313" key="3">
    <source>
        <dbReference type="Proteomes" id="UP000324222"/>
    </source>
</evidence>
<gene>
    <name evidence="2" type="ORF">E2C01_062059</name>
</gene>
<sequence>MGLPSHPFLPFPSELEKKRQKSNMPSHPPSHGRSKIFRALIPPSRHSKSQETGLDTC</sequence>
<evidence type="ECO:0000256" key="1">
    <source>
        <dbReference type="SAM" id="MobiDB-lite"/>
    </source>
</evidence>
<proteinExistence type="predicted"/>
<evidence type="ECO:0000313" key="2">
    <source>
        <dbReference type="EMBL" id="MPC67873.1"/>
    </source>
</evidence>
<dbReference type="Proteomes" id="UP000324222">
    <property type="component" value="Unassembled WGS sequence"/>
</dbReference>
<organism evidence="2 3">
    <name type="scientific">Portunus trituberculatus</name>
    <name type="common">Swimming crab</name>
    <name type="synonym">Neptunus trituberculatus</name>
    <dbReference type="NCBI Taxonomy" id="210409"/>
    <lineage>
        <taxon>Eukaryota</taxon>
        <taxon>Metazoa</taxon>
        <taxon>Ecdysozoa</taxon>
        <taxon>Arthropoda</taxon>
        <taxon>Crustacea</taxon>
        <taxon>Multicrustacea</taxon>
        <taxon>Malacostraca</taxon>
        <taxon>Eumalacostraca</taxon>
        <taxon>Eucarida</taxon>
        <taxon>Decapoda</taxon>
        <taxon>Pleocyemata</taxon>
        <taxon>Brachyura</taxon>
        <taxon>Eubrachyura</taxon>
        <taxon>Portunoidea</taxon>
        <taxon>Portunidae</taxon>
        <taxon>Portuninae</taxon>
        <taxon>Portunus</taxon>
    </lineage>
</organism>
<keyword evidence="3" id="KW-1185">Reference proteome</keyword>
<comment type="caution">
    <text evidence="2">The sequence shown here is derived from an EMBL/GenBank/DDBJ whole genome shotgun (WGS) entry which is preliminary data.</text>
</comment>
<dbReference type="EMBL" id="VSRR010026896">
    <property type="protein sequence ID" value="MPC67873.1"/>
    <property type="molecule type" value="Genomic_DNA"/>
</dbReference>
<reference evidence="2 3" key="1">
    <citation type="submission" date="2019-05" db="EMBL/GenBank/DDBJ databases">
        <title>Another draft genome of Portunus trituberculatus and its Hox gene families provides insights of decapod evolution.</title>
        <authorList>
            <person name="Jeong J.-H."/>
            <person name="Song I."/>
            <person name="Kim S."/>
            <person name="Choi T."/>
            <person name="Kim D."/>
            <person name="Ryu S."/>
            <person name="Kim W."/>
        </authorList>
    </citation>
    <scope>NUCLEOTIDE SEQUENCE [LARGE SCALE GENOMIC DNA]</scope>
    <source>
        <tissue evidence="2">Muscle</tissue>
    </source>
</reference>
<accession>A0A5B7HCL0</accession>
<feature type="region of interest" description="Disordered" evidence="1">
    <location>
        <begin position="1"/>
        <end position="57"/>
    </location>
</feature>
<dbReference type="AlphaFoldDB" id="A0A5B7HCL0"/>
<protein>
    <submittedName>
        <fullName evidence="2">Uncharacterized protein</fullName>
    </submittedName>
</protein>
<name>A0A5B7HCL0_PORTR</name>